<dbReference type="Pfam" id="PF02223">
    <property type="entry name" value="Thymidylate_kin"/>
    <property type="match status" value="1"/>
</dbReference>
<dbReference type="CDD" id="cd01672">
    <property type="entry name" value="TMPK"/>
    <property type="match status" value="1"/>
</dbReference>
<keyword evidence="5" id="KW-0808">Transferase</keyword>
<dbReference type="Gene3D" id="3.40.50.300">
    <property type="entry name" value="P-loop containing nucleotide triphosphate hydrolases"/>
    <property type="match status" value="1"/>
</dbReference>
<comment type="caution">
    <text evidence="11">The sequence shown here is derived from an EMBL/GenBank/DDBJ whole genome shotgun (WGS) entry which is preliminary data.</text>
</comment>
<dbReference type="NCBIfam" id="TIGR00041">
    <property type="entry name" value="DTMP_kinase"/>
    <property type="match status" value="1"/>
</dbReference>
<keyword evidence="12" id="KW-1185">Reference proteome</keyword>
<dbReference type="EC" id="2.7.4.9" evidence="3"/>
<evidence type="ECO:0000256" key="1">
    <source>
        <dbReference type="ARBA" id="ARBA00004992"/>
    </source>
</evidence>
<evidence type="ECO:0000256" key="3">
    <source>
        <dbReference type="ARBA" id="ARBA00012980"/>
    </source>
</evidence>
<dbReference type="GO" id="GO:0005634">
    <property type="term" value="C:nucleus"/>
    <property type="evidence" value="ECO:0007669"/>
    <property type="project" value="TreeGrafter"/>
</dbReference>
<dbReference type="GO" id="GO:0004798">
    <property type="term" value="F:dTMP kinase activity"/>
    <property type="evidence" value="ECO:0007669"/>
    <property type="project" value="UniProtKB-EC"/>
</dbReference>
<keyword evidence="8 11" id="KW-0418">Kinase</keyword>
<evidence type="ECO:0000256" key="4">
    <source>
        <dbReference type="ARBA" id="ARBA00017144"/>
    </source>
</evidence>
<dbReference type="PANTHER" id="PTHR10344:SF1">
    <property type="entry name" value="THYMIDYLATE KINASE"/>
    <property type="match status" value="1"/>
</dbReference>
<dbReference type="SUPFAM" id="SSF52540">
    <property type="entry name" value="P-loop containing nucleoside triphosphate hydrolases"/>
    <property type="match status" value="1"/>
</dbReference>
<dbReference type="InterPro" id="IPR018094">
    <property type="entry name" value="Thymidylate_kinase"/>
</dbReference>
<dbReference type="GO" id="GO:0005739">
    <property type="term" value="C:mitochondrion"/>
    <property type="evidence" value="ECO:0007669"/>
    <property type="project" value="TreeGrafter"/>
</dbReference>
<dbReference type="PROSITE" id="PS01331">
    <property type="entry name" value="THYMIDYLATE_KINASE"/>
    <property type="match status" value="1"/>
</dbReference>
<accession>A0A9X6NAS2</accession>
<keyword evidence="9" id="KW-0067">ATP-binding</keyword>
<dbReference type="GO" id="GO:0004550">
    <property type="term" value="F:nucleoside diphosphate kinase activity"/>
    <property type="evidence" value="ECO:0007669"/>
    <property type="project" value="TreeGrafter"/>
</dbReference>
<protein>
    <recommendedName>
        <fullName evidence="4">Thymidylate kinase</fullName>
        <ecNumber evidence="3">2.7.4.9</ecNumber>
    </recommendedName>
</protein>
<evidence type="ECO:0000256" key="6">
    <source>
        <dbReference type="ARBA" id="ARBA00022727"/>
    </source>
</evidence>
<dbReference type="Proteomes" id="UP000192578">
    <property type="component" value="Unassembled WGS sequence"/>
</dbReference>
<name>A0A9X6NAS2_HYPEX</name>
<evidence type="ECO:0000313" key="12">
    <source>
        <dbReference type="Proteomes" id="UP000192578"/>
    </source>
</evidence>
<dbReference type="InterPro" id="IPR018095">
    <property type="entry name" value="Thymidylate_kin_CS"/>
</dbReference>
<dbReference type="EMBL" id="MTYJ01000196">
    <property type="protein sequence ID" value="OWA50575.1"/>
    <property type="molecule type" value="Genomic_DNA"/>
</dbReference>
<gene>
    <name evidence="11" type="ORF">BV898_15086</name>
</gene>
<comment type="similarity">
    <text evidence="2">Belongs to the thymidylate kinase family.</text>
</comment>
<organism evidence="11 12">
    <name type="scientific">Hypsibius exemplaris</name>
    <name type="common">Freshwater tardigrade</name>
    <dbReference type="NCBI Taxonomy" id="2072580"/>
    <lineage>
        <taxon>Eukaryota</taxon>
        <taxon>Metazoa</taxon>
        <taxon>Ecdysozoa</taxon>
        <taxon>Tardigrada</taxon>
        <taxon>Eutardigrada</taxon>
        <taxon>Parachela</taxon>
        <taxon>Hypsibioidea</taxon>
        <taxon>Hypsibiidae</taxon>
        <taxon>Hypsibius</taxon>
    </lineage>
</organism>
<evidence type="ECO:0000256" key="5">
    <source>
        <dbReference type="ARBA" id="ARBA00022679"/>
    </source>
</evidence>
<dbReference type="GO" id="GO:0005524">
    <property type="term" value="F:ATP binding"/>
    <property type="evidence" value="ECO:0007669"/>
    <property type="project" value="UniProtKB-KW"/>
</dbReference>
<dbReference type="AlphaFoldDB" id="A0A9X6NAS2"/>
<dbReference type="InterPro" id="IPR027417">
    <property type="entry name" value="P-loop_NTPase"/>
</dbReference>
<dbReference type="GO" id="GO:0006235">
    <property type="term" value="P:dTTP biosynthetic process"/>
    <property type="evidence" value="ECO:0007669"/>
    <property type="project" value="TreeGrafter"/>
</dbReference>
<evidence type="ECO:0000259" key="10">
    <source>
        <dbReference type="Pfam" id="PF02223"/>
    </source>
</evidence>
<evidence type="ECO:0000256" key="9">
    <source>
        <dbReference type="ARBA" id="ARBA00022840"/>
    </source>
</evidence>
<evidence type="ECO:0000256" key="7">
    <source>
        <dbReference type="ARBA" id="ARBA00022741"/>
    </source>
</evidence>
<reference evidence="12" key="1">
    <citation type="submission" date="2017-01" db="EMBL/GenBank/DDBJ databases">
        <title>Comparative genomics of anhydrobiosis in the tardigrade Hypsibius dujardini.</title>
        <authorList>
            <person name="Yoshida Y."/>
            <person name="Koutsovoulos G."/>
            <person name="Laetsch D."/>
            <person name="Stevens L."/>
            <person name="Kumar S."/>
            <person name="Horikawa D."/>
            <person name="Ishino K."/>
            <person name="Komine S."/>
            <person name="Tomita M."/>
            <person name="Blaxter M."/>
            <person name="Arakawa K."/>
        </authorList>
    </citation>
    <scope>NUCLEOTIDE SEQUENCE [LARGE SCALE GENOMIC DNA]</scope>
    <source>
        <strain evidence="12">Z151</strain>
    </source>
</reference>
<evidence type="ECO:0000313" key="11">
    <source>
        <dbReference type="EMBL" id="OWA50575.1"/>
    </source>
</evidence>
<dbReference type="GO" id="GO:0006233">
    <property type="term" value="P:dTDP biosynthetic process"/>
    <property type="evidence" value="ECO:0007669"/>
    <property type="project" value="InterPro"/>
</dbReference>
<dbReference type="FunFam" id="3.40.50.300:FF:000679">
    <property type="entry name" value="Thymidylate kinase"/>
    <property type="match status" value="1"/>
</dbReference>
<dbReference type="GO" id="GO:0005829">
    <property type="term" value="C:cytosol"/>
    <property type="evidence" value="ECO:0007669"/>
    <property type="project" value="TreeGrafter"/>
</dbReference>
<keyword evidence="7" id="KW-0547">Nucleotide-binding</keyword>
<dbReference type="PANTHER" id="PTHR10344">
    <property type="entry name" value="THYMIDYLATE KINASE"/>
    <property type="match status" value="1"/>
</dbReference>
<dbReference type="HAMAP" id="MF_00165">
    <property type="entry name" value="Thymidylate_kinase"/>
    <property type="match status" value="1"/>
</dbReference>
<evidence type="ECO:0000256" key="2">
    <source>
        <dbReference type="ARBA" id="ARBA00009776"/>
    </source>
</evidence>
<dbReference type="OrthoDB" id="425602at2759"/>
<keyword evidence="6" id="KW-0545">Nucleotide biosynthesis</keyword>
<sequence>MTISKKPRGRGAFIVLEGLDRSGKTTQSQALVEGLRKHDVPTEFIRFPDRNPENPLSKAISDYLSSKTELDAMTAHLLFAAQRTEMRSSMEALLAAGTTLVVDRYSYSGIAYSMAKGLDKQWCSNVEAYLPKPDLVVYMEITPDQAALRGGFGEERYETRLFQEKVYQAYQAIKEDNWKVAAATENPAEIAKGLLESALQILDQCQALPLSRQYHSQRRQPLVQRQILGQ</sequence>
<dbReference type="GO" id="GO:0006227">
    <property type="term" value="P:dUDP biosynthetic process"/>
    <property type="evidence" value="ECO:0007669"/>
    <property type="project" value="TreeGrafter"/>
</dbReference>
<proteinExistence type="inferred from homology"/>
<evidence type="ECO:0000256" key="8">
    <source>
        <dbReference type="ARBA" id="ARBA00022777"/>
    </source>
</evidence>
<dbReference type="InterPro" id="IPR039430">
    <property type="entry name" value="Thymidylate_kin-like_dom"/>
</dbReference>
<comment type="pathway">
    <text evidence="1">Pyrimidine metabolism; dTTP biosynthesis.</text>
</comment>
<feature type="domain" description="Thymidylate kinase-like" evidence="10">
    <location>
        <begin position="16"/>
        <end position="187"/>
    </location>
</feature>